<evidence type="ECO:0000259" key="6">
    <source>
        <dbReference type="Pfam" id="PF04116"/>
    </source>
</evidence>
<dbReference type="RefSeq" id="WP_162375461.1">
    <property type="nucleotide sequence ID" value="NZ_JBHTKN010000003.1"/>
</dbReference>
<keyword evidence="2 5" id="KW-0812">Transmembrane</keyword>
<feature type="transmembrane region" description="Helical" evidence="5">
    <location>
        <begin position="132"/>
        <end position="154"/>
    </location>
</feature>
<dbReference type="Proteomes" id="UP001597033">
    <property type="component" value="Unassembled WGS sequence"/>
</dbReference>
<feature type="domain" description="Fatty acid hydroxylase" evidence="6">
    <location>
        <begin position="98"/>
        <end position="229"/>
    </location>
</feature>
<dbReference type="InterPro" id="IPR006694">
    <property type="entry name" value="Fatty_acid_hydroxylase"/>
</dbReference>
<comment type="subcellular location">
    <subcellularLocation>
        <location evidence="1">Membrane</location>
    </subcellularLocation>
</comment>
<dbReference type="GO" id="GO:0016491">
    <property type="term" value="F:oxidoreductase activity"/>
    <property type="evidence" value="ECO:0007669"/>
    <property type="project" value="UniProtKB-KW"/>
</dbReference>
<feature type="transmembrane region" description="Helical" evidence="5">
    <location>
        <begin position="58"/>
        <end position="79"/>
    </location>
</feature>
<dbReference type="EC" id="1.-.-.-" evidence="7"/>
<protein>
    <submittedName>
        <fullName evidence="7">Sterol desaturase family protein</fullName>
        <ecNumber evidence="7">1.-.-.-</ecNumber>
    </submittedName>
</protein>
<evidence type="ECO:0000256" key="4">
    <source>
        <dbReference type="ARBA" id="ARBA00023136"/>
    </source>
</evidence>
<evidence type="ECO:0000256" key="1">
    <source>
        <dbReference type="ARBA" id="ARBA00004370"/>
    </source>
</evidence>
<organism evidence="7 8">
    <name type="scientific">Pseudoxanthomonas kaohsiungensis</name>
    <dbReference type="NCBI Taxonomy" id="283923"/>
    <lineage>
        <taxon>Bacteria</taxon>
        <taxon>Pseudomonadati</taxon>
        <taxon>Pseudomonadota</taxon>
        <taxon>Gammaproteobacteria</taxon>
        <taxon>Lysobacterales</taxon>
        <taxon>Lysobacteraceae</taxon>
        <taxon>Pseudoxanthomonas</taxon>
    </lineage>
</organism>
<dbReference type="InterPro" id="IPR050307">
    <property type="entry name" value="Sterol_Desaturase_Related"/>
</dbReference>
<reference evidence="8" key="1">
    <citation type="journal article" date="2019" name="Int. J. Syst. Evol. Microbiol.">
        <title>The Global Catalogue of Microorganisms (GCM) 10K type strain sequencing project: providing services to taxonomists for standard genome sequencing and annotation.</title>
        <authorList>
            <consortium name="The Broad Institute Genomics Platform"/>
            <consortium name="The Broad Institute Genome Sequencing Center for Infectious Disease"/>
            <person name="Wu L."/>
            <person name="Ma J."/>
        </authorList>
    </citation>
    <scope>NUCLEOTIDE SEQUENCE [LARGE SCALE GENOMIC DNA]</scope>
    <source>
        <strain evidence="8">CCUG 55854</strain>
    </source>
</reference>
<feature type="transmembrane region" description="Helical" evidence="5">
    <location>
        <begin position="91"/>
        <end position="111"/>
    </location>
</feature>
<gene>
    <name evidence="7" type="ORF">ACFQ2N_06315</name>
</gene>
<dbReference type="Pfam" id="PF04116">
    <property type="entry name" value="FA_hydroxylase"/>
    <property type="match status" value="1"/>
</dbReference>
<proteinExistence type="predicted"/>
<evidence type="ECO:0000256" key="3">
    <source>
        <dbReference type="ARBA" id="ARBA00022989"/>
    </source>
</evidence>
<comment type="caution">
    <text evidence="7">The sequence shown here is derived from an EMBL/GenBank/DDBJ whole genome shotgun (WGS) entry which is preliminary data.</text>
</comment>
<evidence type="ECO:0000256" key="2">
    <source>
        <dbReference type="ARBA" id="ARBA00022692"/>
    </source>
</evidence>
<keyword evidence="4 5" id="KW-0472">Membrane</keyword>
<feature type="transmembrane region" description="Helical" evidence="5">
    <location>
        <begin position="160"/>
        <end position="183"/>
    </location>
</feature>
<evidence type="ECO:0000313" key="8">
    <source>
        <dbReference type="Proteomes" id="UP001597033"/>
    </source>
</evidence>
<name>A0ABW3LXC8_9GAMM</name>
<keyword evidence="3 5" id="KW-1133">Transmembrane helix</keyword>
<evidence type="ECO:0000256" key="5">
    <source>
        <dbReference type="SAM" id="Phobius"/>
    </source>
</evidence>
<dbReference type="PANTHER" id="PTHR11863">
    <property type="entry name" value="STEROL DESATURASE"/>
    <property type="match status" value="1"/>
</dbReference>
<keyword evidence="8" id="KW-1185">Reference proteome</keyword>
<accession>A0ABW3LXC8</accession>
<sequence length="274" mass="30656">MQKLKAGLQPALSVPPVSQDHDMIWPKVLMYSFLPAFLLLDLARTAHGDGLRSWRVRAALVSGVTFGLALAAGFAYKALLGGFHLLPGDRLGLVGGIVVGALSYDLLHYAYHRMAHRRTWLWRMGHQMHHSAETVDAWGAYFLHPLDALVFLLISNTLLVPVLGLDPLAAAWAVAIIRFCVVFQHARLRTPRWLGWFIQRPESHGIHHERGVHAWNYANFPVWDMIFGTYRNPREAVATAHGFYDGASGRIIDMLAFRDVAQEIRTPATGSRVP</sequence>
<dbReference type="EMBL" id="JBHTKN010000003">
    <property type="protein sequence ID" value="MFD1041959.1"/>
    <property type="molecule type" value="Genomic_DNA"/>
</dbReference>
<evidence type="ECO:0000313" key="7">
    <source>
        <dbReference type="EMBL" id="MFD1041959.1"/>
    </source>
</evidence>
<keyword evidence="7" id="KW-0560">Oxidoreductase</keyword>